<feature type="domain" description="Glycosyl transferase family 1" evidence="1">
    <location>
        <begin position="166"/>
        <end position="328"/>
    </location>
</feature>
<dbReference type="PANTHER" id="PTHR12526:SF630">
    <property type="entry name" value="GLYCOSYLTRANSFERASE"/>
    <property type="match status" value="1"/>
</dbReference>
<evidence type="ECO:0000313" key="3">
    <source>
        <dbReference type="Proteomes" id="UP000177507"/>
    </source>
</evidence>
<dbReference type="GO" id="GO:0016757">
    <property type="term" value="F:glycosyltransferase activity"/>
    <property type="evidence" value="ECO:0007669"/>
    <property type="project" value="InterPro"/>
</dbReference>
<dbReference type="Pfam" id="PF00534">
    <property type="entry name" value="Glycos_transf_1"/>
    <property type="match status" value="1"/>
</dbReference>
<dbReference type="PANTHER" id="PTHR12526">
    <property type="entry name" value="GLYCOSYLTRANSFERASE"/>
    <property type="match status" value="1"/>
</dbReference>
<sequence length="353" mass="40071">MPNLLIITQKVDSNDDVLGFFHEWIREFSKKCGKVTVICLKLGQYDLPSNVKVMSLGKERGLGKLRYLLNFYKYIWQERKNYDAVFAHMNPQYIPLGWPVWKLLGKKMSLWYAHGHVPPMLKIADHLTDIAFASTPEGYRLPSKKLKIVGQGIDVNKFRPAEGKAIKEFFKIVSVGRISPSKDYETLIGAIELLSPSGKFKIEIAGSPANPSDKDYLENLKRLVSEKALSVIVEFIGPIANKNLPPFLQSADLFVNMGHTGSLDKANLEAMACGLPLLTCNEAYENILGEYKSMLMYPKRDVRSLSEKIGMIINLNQQEREKISHYLRQIVVRDHNLEELVNKISAILFSQNQ</sequence>
<organism evidence="2 3">
    <name type="scientific">Candidatus Yanofskybacteria bacterium RIFCSPHIGHO2_01_FULL_44_17</name>
    <dbReference type="NCBI Taxonomy" id="1802668"/>
    <lineage>
        <taxon>Bacteria</taxon>
        <taxon>Candidatus Yanofskyibacteriota</taxon>
    </lineage>
</organism>
<dbReference type="InterPro" id="IPR001296">
    <property type="entry name" value="Glyco_trans_1"/>
</dbReference>
<proteinExistence type="predicted"/>
<evidence type="ECO:0000259" key="1">
    <source>
        <dbReference type="Pfam" id="PF00534"/>
    </source>
</evidence>
<dbReference type="Gene3D" id="3.40.50.2000">
    <property type="entry name" value="Glycogen Phosphorylase B"/>
    <property type="match status" value="2"/>
</dbReference>
<dbReference type="STRING" id="1802668.A2831_00450"/>
<dbReference type="EMBL" id="MGJI01000006">
    <property type="protein sequence ID" value="OGN05640.1"/>
    <property type="molecule type" value="Genomic_DNA"/>
</dbReference>
<evidence type="ECO:0000313" key="2">
    <source>
        <dbReference type="EMBL" id="OGN05640.1"/>
    </source>
</evidence>
<reference evidence="2 3" key="1">
    <citation type="journal article" date="2016" name="Nat. Commun.">
        <title>Thousands of microbial genomes shed light on interconnected biogeochemical processes in an aquifer system.</title>
        <authorList>
            <person name="Anantharaman K."/>
            <person name="Brown C.T."/>
            <person name="Hug L.A."/>
            <person name="Sharon I."/>
            <person name="Castelle C.J."/>
            <person name="Probst A.J."/>
            <person name="Thomas B.C."/>
            <person name="Singh A."/>
            <person name="Wilkins M.J."/>
            <person name="Karaoz U."/>
            <person name="Brodie E.L."/>
            <person name="Williams K.H."/>
            <person name="Hubbard S.S."/>
            <person name="Banfield J.F."/>
        </authorList>
    </citation>
    <scope>NUCLEOTIDE SEQUENCE [LARGE SCALE GENOMIC DNA]</scope>
</reference>
<accession>A0A1F8EZ75</accession>
<gene>
    <name evidence="2" type="ORF">A2831_00450</name>
</gene>
<dbReference type="AlphaFoldDB" id="A0A1F8EZ75"/>
<dbReference type="SUPFAM" id="SSF53756">
    <property type="entry name" value="UDP-Glycosyltransferase/glycogen phosphorylase"/>
    <property type="match status" value="1"/>
</dbReference>
<protein>
    <recommendedName>
        <fullName evidence="1">Glycosyl transferase family 1 domain-containing protein</fullName>
    </recommendedName>
</protein>
<dbReference type="CDD" id="cd03801">
    <property type="entry name" value="GT4_PimA-like"/>
    <property type="match status" value="1"/>
</dbReference>
<name>A0A1F8EZ75_9BACT</name>
<comment type="caution">
    <text evidence="2">The sequence shown here is derived from an EMBL/GenBank/DDBJ whole genome shotgun (WGS) entry which is preliminary data.</text>
</comment>
<dbReference type="Proteomes" id="UP000177507">
    <property type="component" value="Unassembled WGS sequence"/>
</dbReference>